<organism evidence="1 2">
    <name type="scientific">Phytohabitans houttuyneae</name>
    <dbReference type="NCBI Taxonomy" id="1076126"/>
    <lineage>
        <taxon>Bacteria</taxon>
        <taxon>Bacillati</taxon>
        <taxon>Actinomycetota</taxon>
        <taxon>Actinomycetes</taxon>
        <taxon>Micromonosporales</taxon>
        <taxon>Micromonosporaceae</taxon>
    </lineage>
</organism>
<evidence type="ECO:0008006" key="3">
    <source>
        <dbReference type="Google" id="ProtNLM"/>
    </source>
</evidence>
<protein>
    <recommendedName>
        <fullName evidence="3">Tryptophan synthase beta chain-like PALP domain-containing protein</fullName>
    </recommendedName>
</protein>
<gene>
    <name evidence="1" type="ORF">Phou_034970</name>
</gene>
<reference evidence="1 2" key="2">
    <citation type="submission" date="2020-03" db="EMBL/GenBank/DDBJ databases">
        <authorList>
            <person name="Ichikawa N."/>
            <person name="Kimura A."/>
            <person name="Kitahashi Y."/>
            <person name="Uohara A."/>
        </authorList>
    </citation>
    <scope>NUCLEOTIDE SEQUENCE [LARGE SCALE GENOMIC DNA]</scope>
    <source>
        <strain evidence="1 2">NBRC 108639</strain>
    </source>
</reference>
<dbReference type="AlphaFoldDB" id="A0A6V8KC58"/>
<dbReference type="EMBL" id="BLPF01000001">
    <property type="protein sequence ID" value="GFJ79317.1"/>
    <property type="molecule type" value="Genomic_DNA"/>
</dbReference>
<proteinExistence type="predicted"/>
<name>A0A6V8KC58_9ACTN</name>
<dbReference type="InterPro" id="IPR036052">
    <property type="entry name" value="TrpB-like_PALP_sf"/>
</dbReference>
<evidence type="ECO:0000313" key="1">
    <source>
        <dbReference type="EMBL" id="GFJ79317.1"/>
    </source>
</evidence>
<keyword evidence="2" id="KW-1185">Reference proteome</keyword>
<evidence type="ECO:0000313" key="2">
    <source>
        <dbReference type="Proteomes" id="UP000482800"/>
    </source>
</evidence>
<dbReference type="Gene3D" id="3.40.50.1100">
    <property type="match status" value="1"/>
</dbReference>
<reference evidence="1 2" key="1">
    <citation type="submission" date="2020-03" db="EMBL/GenBank/DDBJ databases">
        <title>Whole genome shotgun sequence of Phytohabitans houttuyneae NBRC 108639.</title>
        <authorList>
            <person name="Komaki H."/>
            <person name="Tamura T."/>
        </authorList>
    </citation>
    <scope>NUCLEOTIDE SEQUENCE [LARGE SCALE GENOMIC DNA]</scope>
    <source>
        <strain evidence="1 2">NBRC 108639</strain>
    </source>
</reference>
<accession>A0A6V8KC58</accession>
<dbReference type="Proteomes" id="UP000482800">
    <property type="component" value="Unassembled WGS sequence"/>
</dbReference>
<comment type="caution">
    <text evidence="1">The sequence shown here is derived from an EMBL/GenBank/DDBJ whole genome shotgun (WGS) entry which is preliminary data.</text>
</comment>
<sequence length="63" mass="6565">MRAAGVHGSVVTLLCDGGERYANTYYSDGWVATQGLDLAPHLAVLDSFLATGVMPSARPARGT</sequence>
<dbReference type="GO" id="GO:1901605">
    <property type="term" value="P:alpha-amino acid metabolic process"/>
    <property type="evidence" value="ECO:0007669"/>
    <property type="project" value="UniProtKB-ARBA"/>
</dbReference>